<dbReference type="EMBL" id="JAATJE010000001">
    <property type="protein sequence ID" value="NJC34296.1"/>
    <property type="molecule type" value="Genomic_DNA"/>
</dbReference>
<keyword evidence="1" id="KW-0472">Membrane</keyword>
<sequence>MRLSVDQHARVSAAVAAAEANTSGEIVAIAAGNSDAYHDVALHWAMLAMLLVVALVAAVPQCAVDLLDRITGRWGAEWSLSQLASILLATLALTFLLARLATLPMAVRMLLTPGATKTRRVRRRALAMFRAAIEGRTHGSTGVLIYLSLDEHRAEIIADAGIHEKVPAEFWADAMAALLAATRDGRPGDGMADAIGLIAGPLAEHFPRGHDDRNELPDRLIEL</sequence>
<dbReference type="Proteomes" id="UP000734218">
    <property type="component" value="Unassembled WGS sequence"/>
</dbReference>
<evidence type="ECO:0000256" key="1">
    <source>
        <dbReference type="SAM" id="Phobius"/>
    </source>
</evidence>
<name>A0ABX0XNM5_9SPHN</name>
<dbReference type="PANTHER" id="PTHR30373">
    <property type="entry name" value="UPF0603 PROTEIN YGCG"/>
    <property type="match status" value="1"/>
</dbReference>
<evidence type="ECO:0000313" key="3">
    <source>
        <dbReference type="EMBL" id="NJC34296.1"/>
    </source>
</evidence>
<feature type="transmembrane region" description="Helical" evidence="1">
    <location>
        <begin position="80"/>
        <end position="101"/>
    </location>
</feature>
<keyword evidence="1" id="KW-1133">Transmembrane helix</keyword>
<comment type="caution">
    <text evidence="3">The sequence shown here is derived from an EMBL/GenBank/DDBJ whole genome shotgun (WGS) entry which is preliminary data.</text>
</comment>
<dbReference type="Pfam" id="PF04536">
    <property type="entry name" value="TPM_phosphatase"/>
    <property type="match status" value="1"/>
</dbReference>
<evidence type="ECO:0000259" key="2">
    <source>
        <dbReference type="Pfam" id="PF04536"/>
    </source>
</evidence>
<dbReference type="InterPro" id="IPR007621">
    <property type="entry name" value="TPM_dom"/>
</dbReference>
<reference evidence="3 4" key="1">
    <citation type="submission" date="2020-03" db="EMBL/GenBank/DDBJ databases">
        <title>Genomic Encyclopedia of Type Strains, Phase IV (KMG-IV): sequencing the most valuable type-strain genomes for metagenomic binning, comparative biology and taxonomic classification.</title>
        <authorList>
            <person name="Goeker M."/>
        </authorList>
    </citation>
    <scope>NUCLEOTIDE SEQUENCE [LARGE SCALE GENOMIC DNA]</scope>
    <source>
        <strain evidence="3 4">DSM 27651</strain>
    </source>
</reference>
<dbReference type="Gene3D" id="3.10.310.50">
    <property type="match status" value="1"/>
</dbReference>
<proteinExistence type="predicted"/>
<organism evidence="3 4">
    <name type="scientific">Sphingomonas jejuensis</name>
    <dbReference type="NCBI Taxonomy" id="904715"/>
    <lineage>
        <taxon>Bacteria</taxon>
        <taxon>Pseudomonadati</taxon>
        <taxon>Pseudomonadota</taxon>
        <taxon>Alphaproteobacteria</taxon>
        <taxon>Sphingomonadales</taxon>
        <taxon>Sphingomonadaceae</taxon>
        <taxon>Sphingomonas</taxon>
    </lineage>
</organism>
<feature type="domain" description="TPM" evidence="2">
    <location>
        <begin position="120"/>
        <end position="198"/>
    </location>
</feature>
<keyword evidence="4" id="KW-1185">Reference proteome</keyword>
<gene>
    <name evidence="3" type="ORF">GGR88_001770</name>
</gene>
<keyword evidence="1" id="KW-0812">Transmembrane</keyword>
<dbReference type="RefSeq" id="WP_167954154.1">
    <property type="nucleotide sequence ID" value="NZ_JAATJE010000001.1"/>
</dbReference>
<accession>A0ABX0XNM5</accession>
<evidence type="ECO:0000313" key="4">
    <source>
        <dbReference type="Proteomes" id="UP000734218"/>
    </source>
</evidence>
<feature type="transmembrane region" description="Helical" evidence="1">
    <location>
        <begin position="41"/>
        <end position="60"/>
    </location>
</feature>
<dbReference type="PANTHER" id="PTHR30373:SF8">
    <property type="entry name" value="BLL7265 PROTEIN"/>
    <property type="match status" value="1"/>
</dbReference>
<protein>
    <submittedName>
        <fullName evidence="3">Membrane protein</fullName>
    </submittedName>
</protein>